<dbReference type="InterPro" id="IPR001810">
    <property type="entry name" value="F-box_dom"/>
</dbReference>
<evidence type="ECO:0000313" key="2">
    <source>
        <dbReference type="EMBL" id="CAA7013245.1"/>
    </source>
</evidence>
<dbReference type="Pfam" id="PF00646">
    <property type="entry name" value="F-box"/>
    <property type="match status" value="1"/>
</dbReference>
<evidence type="ECO:0000259" key="1">
    <source>
        <dbReference type="PROSITE" id="PS50181"/>
    </source>
</evidence>
<dbReference type="InterPro" id="IPR017451">
    <property type="entry name" value="F-box-assoc_interact_dom"/>
</dbReference>
<sequence length="336" mass="38185">MMSNLPRDLVEEILSRVPWTRMKAVRATCKNWNVVSKNRSFAIKHTGRAASGALREREFLMITRDSRVELTSVNLHGIGNNVDLSIKRKGTLVSQDNSGQALKISHVFNCNGLLALLCTSINSGYDKSSGSHIILKMFNRRPEIYDLESNSSSWKALDAALDRNIKFCAEPGVSLKGNTYWFVRDNEQNGLFLLCFDFTRKRYGPLLPLPSHCDHVVDMSLTTVREEKLAVFLELVDAPECEIWVTSKIEPDAVLWSCFLKVSAVLLSYCFEFGNFFIDEEKKVAVVLDENNGFSYRRASIFGENGFVRRVDLRMSPYTRLWPLLCSYVPSCVQIK</sequence>
<dbReference type="Proteomes" id="UP000467841">
    <property type="component" value="Unassembled WGS sequence"/>
</dbReference>
<organism evidence="2 3">
    <name type="scientific">Microthlaspi erraticum</name>
    <dbReference type="NCBI Taxonomy" id="1685480"/>
    <lineage>
        <taxon>Eukaryota</taxon>
        <taxon>Viridiplantae</taxon>
        <taxon>Streptophyta</taxon>
        <taxon>Embryophyta</taxon>
        <taxon>Tracheophyta</taxon>
        <taxon>Spermatophyta</taxon>
        <taxon>Magnoliopsida</taxon>
        <taxon>eudicotyledons</taxon>
        <taxon>Gunneridae</taxon>
        <taxon>Pentapetalae</taxon>
        <taxon>rosids</taxon>
        <taxon>malvids</taxon>
        <taxon>Brassicales</taxon>
        <taxon>Brassicaceae</taxon>
        <taxon>Coluteocarpeae</taxon>
        <taxon>Microthlaspi</taxon>
    </lineage>
</organism>
<gene>
    <name evidence="2" type="ORF">MERR_LOCUS479</name>
</gene>
<reference evidence="2" key="1">
    <citation type="submission" date="2020-01" db="EMBL/GenBank/DDBJ databases">
        <authorList>
            <person name="Mishra B."/>
        </authorList>
    </citation>
    <scope>NUCLEOTIDE SEQUENCE [LARGE SCALE GENOMIC DNA]</scope>
</reference>
<protein>
    <recommendedName>
        <fullName evidence="1">F-box domain-containing protein</fullName>
    </recommendedName>
</protein>
<evidence type="ECO:0000313" key="3">
    <source>
        <dbReference type="Proteomes" id="UP000467841"/>
    </source>
</evidence>
<dbReference type="EMBL" id="CACVBM020000033">
    <property type="protein sequence ID" value="CAA7013245.1"/>
    <property type="molecule type" value="Genomic_DNA"/>
</dbReference>
<dbReference type="NCBIfam" id="TIGR01640">
    <property type="entry name" value="F_box_assoc_1"/>
    <property type="match status" value="1"/>
</dbReference>
<dbReference type="AlphaFoldDB" id="A0A6D2HIR6"/>
<dbReference type="PROSITE" id="PS50181">
    <property type="entry name" value="FBOX"/>
    <property type="match status" value="1"/>
</dbReference>
<dbReference type="SMART" id="SM00256">
    <property type="entry name" value="FBOX"/>
    <property type="match status" value="1"/>
</dbReference>
<dbReference type="PANTHER" id="PTHR31672:SF13">
    <property type="entry name" value="F-BOX PROTEIN CPR30-LIKE"/>
    <property type="match status" value="1"/>
</dbReference>
<name>A0A6D2HIR6_9BRAS</name>
<feature type="domain" description="F-box" evidence="1">
    <location>
        <begin position="1"/>
        <end position="44"/>
    </location>
</feature>
<dbReference type="Pfam" id="PF07734">
    <property type="entry name" value="FBA_1"/>
    <property type="match status" value="2"/>
</dbReference>
<keyword evidence="3" id="KW-1185">Reference proteome</keyword>
<comment type="caution">
    <text evidence="2">The sequence shown here is derived from an EMBL/GenBank/DDBJ whole genome shotgun (WGS) entry which is preliminary data.</text>
</comment>
<dbReference type="InterPro" id="IPR036047">
    <property type="entry name" value="F-box-like_dom_sf"/>
</dbReference>
<dbReference type="InterPro" id="IPR006527">
    <property type="entry name" value="F-box-assoc_dom_typ1"/>
</dbReference>
<dbReference type="SUPFAM" id="SSF81383">
    <property type="entry name" value="F-box domain"/>
    <property type="match status" value="1"/>
</dbReference>
<dbReference type="OrthoDB" id="1021601at2759"/>
<accession>A0A6D2HIR6</accession>
<dbReference type="InterPro" id="IPR050796">
    <property type="entry name" value="SCF_F-box_component"/>
</dbReference>
<dbReference type="PANTHER" id="PTHR31672">
    <property type="entry name" value="BNACNNG10540D PROTEIN"/>
    <property type="match status" value="1"/>
</dbReference>
<proteinExistence type="predicted"/>